<keyword evidence="1" id="KW-0479">Metal-binding</keyword>
<organism evidence="6 7">
    <name type="scientific">Pseudoalteromonas tunicata D2</name>
    <dbReference type="NCBI Taxonomy" id="87626"/>
    <lineage>
        <taxon>Bacteria</taxon>
        <taxon>Pseudomonadati</taxon>
        <taxon>Pseudomonadota</taxon>
        <taxon>Gammaproteobacteria</taxon>
        <taxon>Alteromonadales</taxon>
        <taxon>Pseudoalteromonadaceae</taxon>
        <taxon>Pseudoalteromonas</taxon>
    </lineage>
</organism>
<sequence length="447" mass="48381">MLPLIRKTILTIAVSACLPVIANTTTTLNEIEHNIVTQTELLLPQTLKELEQAVNINSGSMNFAGVKQVGALAKLQLEEVGFKVEWLDGRYFNRAGHIVATHESDNPNAPKIVMIGHLDTVFEAEDDFQKFVRLNEQQAAGPGVADMKGGNAIIIAAMRILNKLDLLKDLSIKIVLTGDEESSGEPLTDSKQAIVDAAIWADIALGFENGDNDINTAMAARRGYTGWELAIKAKPAHSSRIFNPEIGYGAIFEAARILDAFREQLSSEENLTFNPGMIVGGTRIDYQKEQSSGTAFGKSNVIAQEVKVIGDLRALSVLQVEQAMAVMQKIVAAKAEHSQAELTFETGYPPMALTKGNLALLAIYDEVSRDLGYNKVVAANPRQAGAADISFAANHVEMALDGLGLMGQGAHTKDEIADLTSLKKNIEKTTILLYRLAQAANVKTNRE</sequence>
<dbReference type="AlphaFoldDB" id="A4CCS7"/>
<protein>
    <submittedName>
        <fullName evidence="6">Putative hydrolase</fullName>
    </submittedName>
</protein>
<gene>
    <name evidence="6" type="ORF">PTD2_15062</name>
</gene>
<dbReference type="InterPro" id="IPR011650">
    <property type="entry name" value="Peptidase_M20_dimer"/>
</dbReference>
<dbReference type="EMBL" id="AAOH01000006">
    <property type="protein sequence ID" value="EAR27370.1"/>
    <property type="molecule type" value="Genomic_DNA"/>
</dbReference>
<proteinExistence type="predicted"/>
<dbReference type="Gene3D" id="3.40.630.10">
    <property type="entry name" value="Zn peptidases"/>
    <property type="match status" value="1"/>
</dbReference>
<dbReference type="GO" id="GO:0016787">
    <property type="term" value="F:hydrolase activity"/>
    <property type="evidence" value="ECO:0007669"/>
    <property type="project" value="UniProtKB-KW"/>
</dbReference>
<dbReference type="PANTHER" id="PTHR43808:SF32">
    <property type="entry name" value="ARGE_DAPE-RELATED DEACYLASE"/>
    <property type="match status" value="1"/>
</dbReference>
<dbReference type="Proteomes" id="UP000006201">
    <property type="component" value="Unassembled WGS sequence"/>
</dbReference>
<dbReference type="SUPFAM" id="SSF55031">
    <property type="entry name" value="Bacterial exopeptidase dimerisation domain"/>
    <property type="match status" value="1"/>
</dbReference>
<reference evidence="6 7" key="1">
    <citation type="submission" date="2006-02" db="EMBL/GenBank/DDBJ databases">
        <authorList>
            <person name="Moran M.A."/>
            <person name="Kjelleberg S."/>
            <person name="Egan S."/>
            <person name="Saunders N."/>
            <person name="Thomas T."/>
            <person name="Ferriera S."/>
            <person name="Johnson J."/>
            <person name="Kravitz S."/>
            <person name="Halpern A."/>
            <person name="Remington K."/>
            <person name="Beeson K."/>
            <person name="Tran B."/>
            <person name="Rogers Y.-H."/>
            <person name="Friedman R."/>
            <person name="Venter J.C."/>
        </authorList>
    </citation>
    <scope>NUCLEOTIDE SEQUENCE [LARGE SCALE GENOMIC DNA]</scope>
    <source>
        <strain evidence="6 7">D2</strain>
    </source>
</reference>
<dbReference type="Pfam" id="PF07687">
    <property type="entry name" value="M20_dimer"/>
    <property type="match status" value="1"/>
</dbReference>
<accession>A4CCS7</accession>
<evidence type="ECO:0000313" key="6">
    <source>
        <dbReference type="EMBL" id="EAR27370.1"/>
    </source>
</evidence>
<dbReference type="SUPFAM" id="SSF53187">
    <property type="entry name" value="Zn-dependent exopeptidases"/>
    <property type="match status" value="1"/>
</dbReference>
<keyword evidence="3" id="KW-0170">Cobalt</keyword>
<feature type="signal peptide" evidence="4">
    <location>
        <begin position="1"/>
        <end position="22"/>
    </location>
</feature>
<dbReference type="InterPro" id="IPR050072">
    <property type="entry name" value="Peptidase_M20A"/>
</dbReference>
<dbReference type="InterPro" id="IPR036264">
    <property type="entry name" value="Bact_exopeptidase_dim_dom"/>
</dbReference>
<dbReference type="RefSeq" id="WP_009838632.1">
    <property type="nucleotide sequence ID" value="NZ_AAOH01000006.1"/>
</dbReference>
<evidence type="ECO:0000256" key="3">
    <source>
        <dbReference type="ARBA" id="ARBA00023285"/>
    </source>
</evidence>
<evidence type="ECO:0000313" key="7">
    <source>
        <dbReference type="Proteomes" id="UP000006201"/>
    </source>
</evidence>
<dbReference type="Pfam" id="PF01546">
    <property type="entry name" value="Peptidase_M20"/>
    <property type="match status" value="1"/>
</dbReference>
<dbReference type="Gene3D" id="3.30.70.360">
    <property type="match status" value="1"/>
</dbReference>
<evidence type="ECO:0000259" key="5">
    <source>
        <dbReference type="Pfam" id="PF07687"/>
    </source>
</evidence>
<keyword evidence="4" id="KW-0732">Signal</keyword>
<dbReference type="InterPro" id="IPR002933">
    <property type="entry name" value="Peptidase_M20"/>
</dbReference>
<name>A4CCS7_9GAMM</name>
<keyword evidence="7" id="KW-1185">Reference proteome</keyword>
<dbReference type="PANTHER" id="PTHR43808">
    <property type="entry name" value="ACETYLORNITHINE DEACETYLASE"/>
    <property type="match status" value="1"/>
</dbReference>
<evidence type="ECO:0000256" key="2">
    <source>
        <dbReference type="ARBA" id="ARBA00022801"/>
    </source>
</evidence>
<comment type="caution">
    <text evidence="6">The sequence shown here is derived from an EMBL/GenBank/DDBJ whole genome shotgun (WGS) entry which is preliminary data.</text>
</comment>
<evidence type="ECO:0000256" key="4">
    <source>
        <dbReference type="SAM" id="SignalP"/>
    </source>
</evidence>
<dbReference type="STRING" id="87626.PTD2_15062"/>
<dbReference type="eggNOG" id="COG0624">
    <property type="taxonomic scope" value="Bacteria"/>
</dbReference>
<dbReference type="HOGENOM" id="CLU_021802_7_0_6"/>
<keyword evidence="2 6" id="KW-0378">Hydrolase</keyword>
<feature type="domain" description="Peptidase M20 dimerisation" evidence="5">
    <location>
        <begin position="220"/>
        <end position="337"/>
    </location>
</feature>
<dbReference type="GO" id="GO:0046872">
    <property type="term" value="F:metal ion binding"/>
    <property type="evidence" value="ECO:0007669"/>
    <property type="project" value="UniProtKB-KW"/>
</dbReference>
<feature type="chain" id="PRO_5002666181" evidence="4">
    <location>
        <begin position="23"/>
        <end position="447"/>
    </location>
</feature>
<evidence type="ECO:0000256" key="1">
    <source>
        <dbReference type="ARBA" id="ARBA00022723"/>
    </source>
</evidence>
<dbReference type="OrthoDB" id="9776600at2"/>